<comment type="caution">
    <text evidence="1">The sequence shown here is derived from an EMBL/GenBank/DDBJ whole genome shotgun (WGS) entry which is preliminary data.</text>
</comment>
<dbReference type="Proteomes" id="UP000189370">
    <property type="component" value="Unassembled WGS sequence"/>
</dbReference>
<keyword evidence="2" id="KW-1185">Reference proteome</keyword>
<protein>
    <submittedName>
        <fullName evidence="1">Uncharacterized protein</fullName>
    </submittedName>
</protein>
<evidence type="ECO:0000313" key="2">
    <source>
        <dbReference type="Proteomes" id="UP000189370"/>
    </source>
</evidence>
<dbReference type="EMBL" id="LWLN01000003">
    <property type="protein sequence ID" value="OLZ39088.1"/>
    <property type="molecule type" value="Genomic_DNA"/>
</dbReference>
<reference evidence="2" key="1">
    <citation type="submission" date="2016-04" db="EMBL/GenBank/DDBJ databases">
        <authorList>
            <person name="Chen S.-C."/>
            <person name="Lai M.-C."/>
        </authorList>
    </citation>
    <scope>NUCLEOTIDE SEQUENCE [LARGE SCALE GENOMIC DNA]</scope>
    <source>
        <strain evidence="2">AB14</strain>
    </source>
</reference>
<accession>A0A1S8AQI2</accession>
<dbReference type="AlphaFoldDB" id="A0A1S8AQI2"/>
<sequence>MTDYPTQAATVVSELNEGDIIRVPQYKNALEVAYVNEDNDYIGVEFSDDAKKTSAMKNLIVNVNSGRVYLAAGSTRKGEVDEIEVVAAVETDEDDNADEDEPDADDEDDETEFLAALTEADGVECAGDGGNEGELLAWIEPVVPEGKEEVISRLERLAAEYGFENAGTEFASGSYGVFFDPIEDDEDTDSEEADAAIAADGGVAAGQPADGIEIGQQLDERTHYAHVRYAARDAPGVIWYDPRDGREYLTFDVEADPDDLEVGESVVTSVKIMPYQPAEYGEPAAKYVVKRQRAQKELVEPTGEGEPFPTVRTYGGSEVFDSLEAARTHLRETFDEYAAAPRRDAVRTRLGEE</sequence>
<proteinExistence type="predicted"/>
<gene>
    <name evidence="1" type="ORF">A6E15_19180</name>
</gene>
<organism evidence="1 2">
    <name type="scientific">Natrinema saccharevitans</name>
    <dbReference type="NCBI Taxonomy" id="301967"/>
    <lineage>
        <taxon>Archaea</taxon>
        <taxon>Methanobacteriati</taxon>
        <taxon>Methanobacteriota</taxon>
        <taxon>Stenosarchaea group</taxon>
        <taxon>Halobacteria</taxon>
        <taxon>Halobacteriales</taxon>
        <taxon>Natrialbaceae</taxon>
        <taxon>Natrinema</taxon>
    </lineage>
</organism>
<dbReference type="OrthoDB" id="351314at2157"/>
<evidence type="ECO:0000313" key="1">
    <source>
        <dbReference type="EMBL" id="OLZ39088.1"/>
    </source>
</evidence>
<dbReference type="RefSeq" id="WP_076148824.1">
    <property type="nucleotide sequence ID" value="NZ_LWLN01000003.1"/>
</dbReference>
<name>A0A1S8AQI2_9EURY</name>